<dbReference type="AlphaFoldDB" id="A0A7C1FSA1"/>
<feature type="domain" description="Pyrrolo-quinoline quinone repeat" evidence="2">
    <location>
        <begin position="361"/>
        <end position="427"/>
    </location>
</feature>
<dbReference type="InterPro" id="IPR015943">
    <property type="entry name" value="WD40/YVTN_repeat-like_dom_sf"/>
</dbReference>
<dbReference type="Gene3D" id="2.130.10.10">
    <property type="entry name" value="YVTN repeat-like/Quinoprotein amine dehydrogenase"/>
    <property type="match status" value="1"/>
</dbReference>
<reference evidence="3" key="1">
    <citation type="journal article" date="2020" name="mSystems">
        <title>Genome- and Community-Level Interaction Insights into Carbon Utilization and Element Cycling Functions of Hydrothermarchaeota in Hydrothermal Sediment.</title>
        <authorList>
            <person name="Zhou Z."/>
            <person name="Liu Y."/>
            <person name="Xu W."/>
            <person name="Pan J."/>
            <person name="Luo Z.H."/>
            <person name="Li M."/>
        </authorList>
    </citation>
    <scope>NUCLEOTIDE SEQUENCE [LARGE SCALE GENOMIC DNA]</scope>
    <source>
        <strain evidence="3">SpSt-289</strain>
    </source>
</reference>
<evidence type="ECO:0000313" key="3">
    <source>
        <dbReference type="EMBL" id="HDX33798.1"/>
    </source>
</evidence>
<dbReference type="Pfam" id="PF13360">
    <property type="entry name" value="PQQ_2"/>
    <property type="match status" value="2"/>
</dbReference>
<organism evidence="3">
    <name type="scientific">Caldilinea aerophila</name>
    <dbReference type="NCBI Taxonomy" id="133453"/>
    <lineage>
        <taxon>Bacteria</taxon>
        <taxon>Bacillati</taxon>
        <taxon>Chloroflexota</taxon>
        <taxon>Caldilineae</taxon>
        <taxon>Caldilineales</taxon>
        <taxon>Caldilineaceae</taxon>
        <taxon>Caldilinea</taxon>
    </lineage>
</organism>
<evidence type="ECO:0000259" key="2">
    <source>
        <dbReference type="Pfam" id="PF13360"/>
    </source>
</evidence>
<evidence type="ECO:0000256" key="1">
    <source>
        <dbReference type="SAM" id="Phobius"/>
    </source>
</evidence>
<dbReference type="PANTHER" id="PTHR34512:SF30">
    <property type="entry name" value="OUTER MEMBRANE PROTEIN ASSEMBLY FACTOR BAMB"/>
    <property type="match status" value="1"/>
</dbReference>
<name>A0A7C1FSA1_9CHLR</name>
<keyword evidence="1" id="KW-0472">Membrane</keyword>
<comment type="caution">
    <text evidence="3">The sequence shown here is derived from an EMBL/GenBank/DDBJ whole genome shotgun (WGS) entry which is preliminary data.</text>
</comment>
<protein>
    <recommendedName>
        <fullName evidence="2">Pyrrolo-quinoline quinone repeat domain-containing protein</fullName>
    </recommendedName>
</protein>
<dbReference type="SUPFAM" id="SSF50998">
    <property type="entry name" value="Quinoprotein alcohol dehydrogenase-like"/>
    <property type="match status" value="1"/>
</dbReference>
<accession>A0A7C1FSA1</accession>
<feature type="transmembrane region" description="Helical" evidence="1">
    <location>
        <begin position="20"/>
        <end position="39"/>
    </location>
</feature>
<keyword evidence="1" id="KW-0812">Transmembrane</keyword>
<proteinExistence type="predicted"/>
<dbReference type="SMART" id="SM00564">
    <property type="entry name" value="PQQ"/>
    <property type="match status" value="3"/>
</dbReference>
<gene>
    <name evidence="3" type="ORF">ENQ20_20295</name>
</gene>
<dbReference type="PANTHER" id="PTHR34512">
    <property type="entry name" value="CELL SURFACE PROTEIN"/>
    <property type="match status" value="1"/>
</dbReference>
<feature type="domain" description="Pyrrolo-quinoline quinone repeat" evidence="2">
    <location>
        <begin position="522"/>
        <end position="610"/>
    </location>
</feature>
<keyword evidence="1" id="KW-1133">Transmembrane helix</keyword>
<dbReference type="InterPro" id="IPR018391">
    <property type="entry name" value="PQQ_b-propeller_rpt"/>
</dbReference>
<sequence>MSLTDPAYPPPQRNRASTVLTISILVAFFLLIGLGWMVFAVQSGLVALVTPTATPTPRAATFTPTPDVRATHVAEDMLTQVAFAATAIARFTQSPPGMIVPPDSSFLPEPGQLPAPETSVTQVVQLPLVSVDQSQPTSPLQPDQFPAESLTATAIFMPGIAFGEATPTPPSPFPEPPLSPTPEFIPPTDTPTPFVAPPTPTLTPTPFISVQSLAAITRAGADTAVYIGPSSFYTRAETVLPPNTQIQLRGRTPAGDWLFGCCINNAQGFWVRPAYVNIVNNPVPSTFPSGIDLNSPQWDVNNPRWLPIIPADGSLNPRPQPTSPPWGDFPLARYDRGNTGRLPMLPRPPLVDAWGALTHAGAAFRSPVAVMGPNVIAANDDGQLYSLNREVGSQRWRFNLGGVGNLAPAINDGLIYFPYAGNRMIVLQDGGNFGNPTAYPELPGTITTSPTFLNDVVFLGVGEGAAARLVAMKRDNLNDRREVSLPLSAQPRLLQPAIGQEVIYVAGDKVWAIDVNLWSGTEIIWESTNIGPAAAPPVYAFPGVLRTAELYVADTAGNLHALDANTGVRIWTYASGGPITMLAVNDSAVFAAGGGLLRAVSRQNGQLLWTMQIGGNLVGGPLVTNDRVLVVTQNGALLYDANSGGLLDATTFFRTPLLAAPAVSQEWLFAPSNMSIFGYRGNP</sequence>
<dbReference type="InterPro" id="IPR011047">
    <property type="entry name" value="Quinoprotein_ADH-like_sf"/>
</dbReference>
<dbReference type="EMBL" id="DSMG01000204">
    <property type="protein sequence ID" value="HDX33798.1"/>
    <property type="molecule type" value="Genomic_DNA"/>
</dbReference>
<dbReference type="Gene3D" id="2.40.128.630">
    <property type="match status" value="1"/>
</dbReference>
<dbReference type="InterPro" id="IPR002372">
    <property type="entry name" value="PQQ_rpt_dom"/>
</dbReference>